<evidence type="ECO:0000313" key="3">
    <source>
        <dbReference type="Proteomes" id="UP001257627"/>
    </source>
</evidence>
<dbReference type="EMBL" id="JARAKF010000006">
    <property type="protein sequence ID" value="MDU9002017.1"/>
    <property type="molecule type" value="Genomic_DNA"/>
</dbReference>
<dbReference type="Proteomes" id="UP001257627">
    <property type="component" value="Unassembled WGS sequence"/>
</dbReference>
<name>A0ABU3V779_9ACTN</name>
<proteinExistence type="predicted"/>
<organism evidence="2 3">
    <name type="scientific">Streptomyces mirabilis</name>
    <dbReference type="NCBI Taxonomy" id="68239"/>
    <lineage>
        <taxon>Bacteria</taxon>
        <taxon>Bacillati</taxon>
        <taxon>Actinomycetota</taxon>
        <taxon>Actinomycetes</taxon>
        <taxon>Kitasatosporales</taxon>
        <taxon>Streptomycetaceae</taxon>
        <taxon>Streptomyces</taxon>
    </lineage>
</organism>
<feature type="region of interest" description="Disordered" evidence="1">
    <location>
        <begin position="1"/>
        <end position="24"/>
    </location>
</feature>
<dbReference type="RefSeq" id="WP_266945621.1">
    <property type="nucleotide sequence ID" value="NZ_CP107955.1"/>
</dbReference>
<protein>
    <submittedName>
        <fullName evidence="2">Uncharacterized protein</fullName>
    </submittedName>
</protein>
<evidence type="ECO:0000256" key="1">
    <source>
        <dbReference type="SAM" id="MobiDB-lite"/>
    </source>
</evidence>
<sequence length="200" mass="21025">MNARGSALDHAEPDVSEVDATPLGPGRRLYESAAAHHERPFVPLAGDQAATAACVSFFSGDAFLTGRGEALMPILAGLAEWGAGLEDPPPSYTDRTAWSVVAMRPTAPGEAARFDTLTELAVGEEKLWLQGDGERVRVETGPAPVKRKLRLICDHKDPAASGRRVLAVSSPAETAECLVSPATPAGGSPCHGQRARFSFP</sequence>
<keyword evidence="3" id="KW-1185">Reference proteome</keyword>
<accession>A0ABU3V779</accession>
<evidence type="ECO:0000313" key="2">
    <source>
        <dbReference type="EMBL" id="MDU9002017.1"/>
    </source>
</evidence>
<reference evidence="2 3" key="1">
    <citation type="submission" date="2023-02" db="EMBL/GenBank/DDBJ databases">
        <authorList>
            <person name="Maleckis M."/>
        </authorList>
    </citation>
    <scope>NUCLEOTIDE SEQUENCE [LARGE SCALE GENOMIC DNA]</scope>
    <source>
        <strain evidence="2 3">P8-A2</strain>
    </source>
</reference>
<gene>
    <name evidence="2" type="ORF">PU648_59595</name>
</gene>
<comment type="caution">
    <text evidence="2">The sequence shown here is derived from an EMBL/GenBank/DDBJ whole genome shotgun (WGS) entry which is preliminary data.</text>
</comment>